<reference evidence="2" key="1">
    <citation type="submission" date="2017-09" db="EMBL/GenBank/DDBJ databases">
        <title>Depth-based differentiation of microbial function through sediment-hosted aquifers and enrichment of novel symbionts in the deep terrestrial subsurface.</title>
        <authorList>
            <person name="Probst A.J."/>
            <person name="Ladd B."/>
            <person name="Jarett J.K."/>
            <person name="Geller-Mcgrath D.E."/>
            <person name="Sieber C.M.K."/>
            <person name="Emerson J.B."/>
            <person name="Anantharaman K."/>
            <person name="Thomas B.C."/>
            <person name="Malmstrom R."/>
            <person name="Stieglmeier M."/>
            <person name="Klingl A."/>
            <person name="Woyke T."/>
            <person name="Ryan C.M."/>
            <person name="Banfield J.F."/>
        </authorList>
    </citation>
    <scope>NUCLEOTIDE SEQUENCE [LARGE SCALE GENOMIC DNA]</scope>
</reference>
<dbReference type="EMBL" id="PFAJ01000007">
    <property type="protein sequence ID" value="PIR97575.1"/>
    <property type="molecule type" value="Genomic_DNA"/>
</dbReference>
<proteinExistence type="predicted"/>
<dbReference type="AlphaFoldDB" id="A0A2H0VEQ5"/>
<evidence type="ECO:0000313" key="1">
    <source>
        <dbReference type="EMBL" id="PIR97575.1"/>
    </source>
</evidence>
<gene>
    <name evidence="1" type="ORF">COT91_00670</name>
</gene>
<organism evidence="1 2">
    <name type="scientific">Candidatus Doudnabacteria bacterium CG10_big_fil_rev_8_21_14_0_10_41_10</name>
    <dbReference type="NCBI Taxonomy" id="1974551"/>
    <lineage>
        <taxon>Bacteria</taxon>
        <taxon>Candidatus Doudnaibacteriota</taxon>
    </lineage>
</organism>
<comment type="caution">
    <text evidence="1">The sequence shown here is derived from an EMBL/GenBank/DDBJ whole genome shotgun (WGS) entry which is preliminary data.</text>
</comment>
<name>A0A2H0VEQ5_9BACT</name>
<dbReference type="Proteomes" id="UP000230557">
    <property type="component" value="Unassembled WGS sequence"/>
</dbReference>
<accession>A0A2H0VEQ5</accession>
<sequence>MDAAHVAVFQKRRLELIEIAKRVTHQEAVHYDGFHTDCAMLDWSPTLGYRIYLAGKHYPIKSGKRECAEHRAMKRAQDSDMEIIITFVTHGPVRADDFSNIWGKTCILTGSAAIRSSIICKMVAR</sequence>
<protein>
    <submittedName>
        <fullName evidence="1">Uncharacterized protein</fullName>
    </submittedName>
</protein>
<evidence type="ECO:0000313" key="2">
    <source>
        <dbReference type="Proteomes" id="UP000230557"/>
    </source>
</evidence>